<dbReference type="EMBL" id="JAAIJR010000053">
    <property type="protein sequence ID" value="NEX21377.1"/>
    <property type="molecule type" value="Genomic_DNA"/>
</dbReference>
<dbReference type="AlphaFoldDB" id="A0A6P1DSU9"/>
<dbReference type="InterPro" id="IPR047951">
    <property type="entry name" value="Transpos_ISL3"/>
</dbReference>
<dbReference type="PANTHER" id="PTHR33498">
    <property type="entry name" value="TRANSPOSASE FOR INSERTION SEQUENCE ELEMENT IS1557"/>
    <property type="match status" value="1"/>
</dbReference>
<dbReference type="Proteomes" id="UP000471640">
    <property type="component" value="Unassembled WGS sequence"/>
</dbReference>
<evidence type="ECO:0000313" key="2">
    <source>
        <dbReference type="Proteomes" id="UP000471640"/>
    </source>
</evidence>
<dbReference type="PANTHER" id="PTHR33498:SF1">
    <property type="entry name" value="TRANSPOSASE FOR INSERTION SEQUENCE ELEMENT IS1557"/>
    <property type="match status" value="1"/>
</dbReference>
<organism evidence="1 2">
    <name type="scientific">Thiorhodococcus mannitoliphagus</name>
    <dbReference type="NCBI Taxonomy" id="329406"/>
    <lineage>
        <taxon>Bacteria</taxon>
        <taxon>Pseudomonadati</taxon>
        <taxon>Pseudomonadota</taxon>
        <taxon>Gammaproteobacteria</taxon>
        <taxon>Chromatiales</taxon>
        <taxon>Chromatiaceae</taxon>
        <taxon>Thiorhodococcus</taxon>
    </lineage>
</organism>
<comment type="caution">
    <text evidence="1">The sequence shown here is derived from an EMBL/GenBank/DDBJ whole genome shotgun (WGS) entry which is preliminary data.</text>
</comment>
<proteinExistence type="predicted"/>
<sequence length="248" mass="27638">MLIRTLLIMTLAPETLQTLLSLPDIAIDRVVLTRPRTLKIYLHSTLEGAHCHRCGKRIHHAYGLSQEITLRHVSLGEYTIVIVLRPKRYQCDDCDGHPTTSQTLSWSPPRASVTKAFEDQMLLELINSTLEDESRKQGIGIDIDALQSILDRRLEPEVDWSALETLEVIGIDEIALKKGHRDFVVVISAYVNDQLRVIGLLAERTKAAVISFFFVAFPSTYGAPCASSARTSITALSAPRRRCSASES</sequence>
<evidence type="ECO:0000313" key="1">
    <source>
        <dbReference type="EMBL" id="NEX21377.1"/>
    </source>
</evidence>
<accession>A0A6P1DSU9</accession>
<dbReference type="RefSeq" id="WP_164654478.1">
    <property type="nucleotide sequence ID" value="NZ_JAAIJR010000053.1"/>
</dbReference>
<gene>
    <name evidence="1" type="ORF">G3480_13820</name>
</gene>
<reference evidence="2" key="1">
    <citation type="journal article" date="2020" name="Microbiol. Resour. Announc.">
        <title>Draft Genome Sequences of Thiorhodococcus mannitoliphagus and Thiorhodococcus minor, Purple Sulfur Photosynthetic Bacteria in the Gammaproteobacterial Family Chromatiaceae.</title>
        <authorList>
            <person name="Aviles F.A."/>
            <person name="Meyer T.E."/>
            <person name="Kyndt J.A."/>
        </authorList>
    </citation>
    <scope>NUCLEOTIDE SEQUENCE [LARGE SCALE GENOMIC DNA]</scope>
    <source>
        <strain evidence="2">DSM 18266</strain>
    </source>
</reference>
<protein>
    <submittedName>
        <fullName evidence="1">Uncharacterized protein</fullName>
    </submittedName>
</protein>
<reference evidence="1 2" key="2">
    <citation type="submission" date="2020-02" db="EMBL/GenBank/DDBJ databases">
        <title>Genome sequences of Thiorhodococcus mannitoliphagus and Thiorhodococcus minor, purple sulfur photosynthetic bacteria in the gammaproteobacterial family, Chromatiaceae.</title>
        <authorList>
            <person name="Aviles F.A."/>
            <person name="Meyer T.E."/>
            <person name="Kyndt J.A."/>
        </authorList>
    </citation>
    <scope>NUCLEOTIDE SEQUENCE [LARGE SCALE GENOMIC DNA]</scope>
    <source>
        <strain evidence="1 2">DSM 18266</strain>
    </source>
</reference>
<name>A0A6P1DSU9_9GAMM</name>
<keyword evidence="2" id="KW-1185">Reference proteome</keyword>